<comment type="caution">
    <text evidence="2">The sequence shown here is derived from an EMBL/GenBank/DDBJ whole genome shotgun (WGS) entry which is preliminary data.</text>
</comment>
<dbReference type="RefSeq" id="WP_344544188.1">
    <property type="nucleotide sequence ID" value="NZ_BAAATD010000006.1"/>
</dbReference>
<dbReference type="Gene3D" id="1.10.510.10">
    <property type="entry name" value="Transferase(Phosphotransferase) domain 1"/>
    <property type="match status" value="1"/>
</dbReference>
<accession>A0ABP6C8H5</accession>
<dbReference type="PANTHER" id="PTHR12149">
    <property type="entry name" value="FRUCTOSAMINE 3 KINASE-RELATED PROTEIN"/>
    <property type="match status" value="1"/>
</dbReference>
<dbReference type="GO" id="GO:0016301">
    <property type="term" value="F:kinase activity"/>
    <property type="evidence" value="ECO:0007669"/>
    <property type="project" value="UniProtKB-KW"/>
</dbReference>
<sequence>MLDPTRVSDLLGVPVEKITDRGSSHSWTLHHVRLADGREVFVKAAHDQAGVFAAEAAGLRWLAEAEGGQGVPVAGRGVPVAGVLAADDHHLILPWLPAEPPGPTAAERFGRELAALHKASPPTAYGASWPGYIADLPLDNTLTDAESGDAWPRWYAERRLAPFLARASGHLSGPDVALVERVITEIDDLAGPPEPPSRIHGDLWSGNVLWSGGRGWLIDPAAHGGHRETDLAMLALFGAPHLSQVLGAYDEVAPLAAGWRERVPLHQLHPLLVHVALFGGSYRSAMVEAARAALG</sequence>
<keyword evidence="1" id="KW-0808">Transferase</keyword>
<keyword evidence="3" id="KW-1185">Reference proteome</keyword>
<dbReference type="PIRSF" id="PIRSF006221">
    <property type="entry name" value="Ketosamine-3-kinase"/>
    <property type="match status" value="1"/>
</dbReference>
<dbReference type="SUPFAM" id="SSF56112">
    <property type="entry name" value="Protein kinase-like (PK-like)"/>
    <property type="match status" value="1"/>
</dbReference>
<comment type="similarity">
    <text evidence="1">Belongs to the fructosamine kinase family.</text>
</comment>
<dbReference type="Gene3D" id="1.20.1270.240">
    <property type="match status" value="1"/>
</dbReference>
<evidence type="ECO:0000313" key="3">
    <source>
        <dbReference type="Proteomes" id="UP001501509"/>
    </source>
</evidence>
<dbReference type="Proteomes" id="UP001501509">
    <property type="component" value="Unassembled WGS sequence"/>
</dbReference>
<dbReference type="Gene3D" id="3.30.200.20">
    <property type="entry name" value="Phosphorylase Kinase, domain 1"/>
    <property type="match status" value="1"/>
</dbReference>
<evidence type="ECO:0000313" key="2">
    <source>
        <dbReference type="EMBL" id="GAA2607859.1"/>
    </source>
</evidence>
<protein>
    <submittedName>
        <fullName evidence="2">Fructosamine kinase family protein</fullName>
    </submittedName>
</protein>
<reference evidence="3" key="1">
    <citation type="journal article" date="2019" name="Int. J. Syst. Evol. Microbiol.">
        <title>The Global Catalogue of Microorganisms (GCM) 10K type strain sequencing project: providing services to taxonomists for standard genome sequencing and annotation.</title>
        <authorList>
            <consortium name="The Broad Institute Genomics Platform"/>
            <consortium name="The Broad Institute Genome Sequencing Center for Infectious Disease"/>
            <person name="Wu L."/>
            <person name="Ma J."/>
        </authorList>
    </citation>
    <scope>NUCLEOTIDE SEQUENCE [LARGE SCALE GENOMIC DNA]</scope>
    <source>
        <strain evidence="3">JCM 6833</strain>
    </source>
</reference>
<dbReference type="InterPro" id="IPR011009">
    <property type="entry name" value="Kinase-like_dom_sf"/>
</dbReference>
<dbReference type="Pfam" id="PF03881">
    <property type="entry name" value="Fructosamin_kin"/>
    <property type="match status" value="1"/>
</dbReference>
<evidence type="ECO:0000256" key="1">
    <source>
        <dbReference type="PIRNR" id="PIRNR006221"/>
    </source>
</evidence>
<name>A0ABP6C8H5_9ACTN</name>
<dbReference type="EMBL" id="BAAATD010000006">
    <property type="protein sequence ID" value="GAA2607859.1"/>
    <property type="molecule type" value="Genomic_DNA"/>
</dbReference>
<organism evidence="2 3">
    <name type="scientific">Actinomadura fulvescens</name>
    <dbReference type="NCBI Taxonomy" id="46160"/>
    <lineage>
        <taxon>Bacteria</taxon>
        <taxon>Bacillati</taxon>
        <taxon>Actinomycetota</taxon>
        <taxon>Actinomycetes</taxon>
        <taxon>Streptosporangiales</taxon>
        <taxon>Thermomonosporaceae</taxon>
        <taxon>Actinomadura</taxon>
    </lineage>
</organism>
<proteinExistence type="inferred from homology"/>
<dbReference type="InterPro" id="IPR016477">
    <property type="entry name" value="Fructo-/Ketosamine-3-kinase"/>
</dbReference>
<dbReference type="PANTHER" id="PTHR12149:SF8">
    <property type="entry name" value="PROTEIN-RIBULOSAMINE 3-KINASE"/>
    <property type="match status" value="1"/>
</dbReference>
<gene>
    <name evidence="2" type="ORF">GCM10010411_47610</name>
</gene>
<keyword evidence="1 2" id="KW-0418">Kinase</keyword>